<reference evidence="14 15" key="1">
    <citation type="submission" date="2019-10" db="EMBL/GenBank/DDBJ databases">
        <title>Assembly and Annotation for the nematode Trichostrongylus colubriformis.</title>
        <authorList>
            <person name="Martin J."/>
        </authorList>
    </citation>
    <scope>NUCLEOTIDE SEQUENCE [LARGE SCALE GENOMIC DNA]</scope>
    <source>
        <strain evidence="14">G859</strain>
        <tissue evidence="14">Whole worm</tissue>
    </source>
</reference>
<evidence type="ECO:0000256" key="4">
    <source>
        <dbReference type="ARBA" id="ARBA00022516"/>
    </source>
</evidence>
<feature type="domain" description="PLD phosphodiesterase" evidence="13">
    <location>
        <begin position="129"/>
        <end position="155"/>
    </location>
</feature>
<comment type="similarity">
    <text evidence="3 11">Belongs to the CDP-alcohol phosphatidyltransferase class-II family.</text>
</comment>
<keyword evidence="11" id="KW-0067">ATP-binding</keyword>
<keyword evidence="15" id="KW-1185">Reference proteome</keyword>
<keyword evidence="9 11" id="KW-1208">Phospholipid metabolism</keyword>
<protein>
    <recommendedName>
        <fullName evidence="11">CDP-diacylglycerol--glycerol-3-phosphate 3-phosphatidyltransferase</fullName>
        <ecNumber evidence="11">2.7.8.5</ecNumber>
    </recommendedName>
</protein>
<organism evidence="14 15">
    <name type="scientific">Trichostrongylus colubriformis</name>
    <name type="common">Black scour worm</name>
    <dbReference type="NCBI Taxonomy" id="6319"/>
    <lineage>
        <taxon>Eukaryota</taxon>
        <taxon>Metazoa</taxon>
        <taxon>Ecdysozoa</taxon>
        <taxon>Nematoda</taxon>
        <taxon>Chromadorea</taxon>
        <taxon>Rhabditida</taxon>
        <taxon>Rhabditina</taxon>
        <taxon>Rhabditomorpha</taxon>
        <taxon>Strongyloidea</taxon>
        <taxon>Trichostrongylidae</taxon>
        <taxon>Trichostrongylus</taxon>
    </lineage>
</organism>
<dbReference type="PROSITE" id="PS50035">
    <property type="entry name" value="PLD"/>
    <property type="match status" value="1"/>
</dbReference>
<proteinExistence type="inferred from homology"/>
<dbReference type="PANTHER" id="PTHR12586">
    <property type="entry name" value="CDP-DIACYLGLYCEROL--SERINE O-PHOSPHATIDYLTRANSFERASE"/>
    <property type="match status" value="1"/>
</dbReference>
<feature type="transmembrane region" description="Helical" evidence="12">
    <location>
        <begin position="409"/>
        <end position="431"/>
    </location>
</feature>
<dbReference type="GO" id="GO:0005739">
    <property type="term" value="C:mitochondrion"/>
    <property type="evidence" value="ECO:0007669"/>
    <property type="project" value="UniProtKB-SubCell"/>
</dbReference>
<evidence type="ECO:0000313" key="14">
    <source>
        <dbReference type="EMBL" id="KAK5968904.1"/>
    </source>
</evidence>
<dbReference type="SUPFAM" id="SSF56024">
    <property type="entry name" value="Phospholipase D/nuclease"/>
    <property type="match status" value="1"/>
</dbReference>
<comment type="catalytic activity">
    <reaction evidence="10 11">
        <text>a CDP-1,2-diacyl-sn-glycerol + sn-glycerol 3-phosphate = a 1,2-diacyl-sn-glycero-3-phospho-(1'-sn-glycero-3'-phosphate) + CMP + H(+)</text>
        <dbReference type="Rhea" id="RHEA:12593"/>
        <dbReference type="ChEBI" id="CHEBI:15378"/>
        <dbReference type="ChEBI" id="CHEBI:57597"/>
        <dbReference type="ChEBI" id="CHEBI:58332"/>
        <dbReference type="ChEBI" id="CHEBI:60110"/>
        <dbReference type="ChEBI" id="CHEBI:60377"/>
        <dbReference type="EC" id="2.7.8.5"/>
    </reaction>
</comment>
<dbReference type="Pfam" id="PF13091">
    <property type="entry name" value="PLDc_2"/>
    <property type="match status" value="1"/>
</dbReference>
<keyword evidence="7 11" id="KW-0443">Lipid metabolism</keyword>
<dbReference type="Proteomes" id="UP001331761">
    <property type="component" value="Unassembled WGS sequence"/>
</dbReference>
<dbReference type="InterPro" id="IPR025202">
    <property type="entry name" value="PLD-like_dom"/>
</dbReference>
<dbReference type="AlphaFoldDB" id="A0AAN8F435"/>
<evidence type="ECO:0000256" key="5">
    <source>
        <dbReference type="ARBA" id="ARBA00022679"/>
    </source>
</evidence>
<evidence type="ECO:0000256" key="7">
    <source>
        <dbReference type="ARBA" id="ARBA00023098"/>
    </source>
</evidence>
<keyword evidence="11" id="KW-0496">Mitochondrion</keyword>
<dbReference type="CDD" id="cd09135">
    <property type="entry name" value="PLDc_PGS1_euk_1"/>
    <property type="match status" value="1"/>
</dbReference>
<keyword evidence="12" id="KW-0472">Membrane</keyword>
<keyword evidence="4 11" id="KW-0444">Lipid biosynthesis</keyword>
<comment type="function">
    <text evidence="1 11">Functions in the biosynthesis of the anionic phospholipids phosphatidylglycerol and cardiolipin.</text>
</comment>
<comment type="subcellular location">
    <subcellularLocation>
        <location evidence="11">Mitochondrion</location>
    </subcellularLocation>
</comment>
<dbReference type="EMBL" id="WIXE01020854">
    <property type="protein sequence ID" value="KAK5968904.1"/>
    <property type="molecule type" value="Genomic_DNA"/>
</dbReference>
<keyword evidence="11" id="KW-0547">Nucleotide-binding</keyword>
<comment type="pathway">
    <text evidence="2 11">Phospholipid metabolism; phosphatidylglycerol biosynthesis; phosphatidylglycerol from CDP-diacylglycerol: step 1/2.</text>
</comment>
<evidence type="ECO:0000256" key="10">
    <source>
        <dbReference type="ARBA" id="ARBA00048586"/>
    </source>
</evidence>
<evidence type="ECO:0000256" key="9">
    <source>
        <dbReference type="ARBA" id="ARBA00023264"/>
    </source>
</evidence>
<evidence type="ECO:0000256" key="3">
    <source>
        <dbReference type="ARBA" id="ARBA00010682"/>
    </source>
</evidence>
<gene>
    <name evidence="14" type="ORF">GCK32_005084</name>
</gene>
<evidence type="ECO:0000256" key="8">
    <source>
        <dbReference type="ARBA" id="ARBA00023209"/>
    </source>
</evidence>
<keyword evidence="12" id="KW-0812">Transmembrane</keyword>
<dbReference type="CDD" id="cd09137">
    <property type="entry name" value="PLDc_PGS1_euk_2"/>
    <property type="match status" value="1"/>
</dbReference>
<dbReference type="InterPro" id="IPR001736">
    <property type="entry name" value="PLipase_D/transphosphatidylase"/>
</dbReference>
<evidence type="ECO:0000256" key="12">
    <source>
        <dbReference type="SAM" id="Phobius"/>
    </source>
</evidence>
<comment type="caution">
    <text evidence="14">The sequence shown here is derived from an EMBL/GenBank/DDBJ whole genome shotgun (WGS) entry which is preliminary data.</text>
</comment>
<keyword evidence="12" id="KW-1133">Transmembrane helix</keyword>
<dbReference type="Gene3D" id="3.30.870.10">
    <property type="entry name" value="Endonuclease Chain A"/>
    <property type="match status" value="2"/>
</dbReference>
<name>A0AAN8F435_TRICO</name>
<accession>A0AAN8F435</accession>
<keyword evidence="8 11" id="KW-0594">Phospholipid biosynthesis</keyword>
<keyword evidence="6" id="KW-0677">Repeat</keyword>
<evidence type="ECO:0000256" key="1">
    <source>
        <dbReference type="ARBA" id="ARBA00003537"/>
    </source>
</evidence>
<dbReference type="GO" id="GO:0005524">
    <property type="term" value="F:ATP binding"/>
    <property type="evidence" value="ECO:0007669"/>
    <property type="project" value="UniProtKB-KW"/>
</dbReference>
<dbReference type="SMART" id="SM00155">
    <property type="entry name" value="PLDc"/>
    <property type="match status" value="2"/>
</dbReference>
<evidence type="ECO:0000256" key="6">
    <source>
        <dbReference type="ARBA" id="ARBA00022737"/>
    </source>
</evidence>
<keyword evidence="5 11" id="KW-0808">Transferase</keyword>
<dbReference type="GO" id="GO:0032049">
    <property type="term" value="P:cardiolipin biosynthetic process"/>
    <property type="evidence" value="ECO:0007669"/>
    <property type="project" value="InterPro"/>
</dbReference>
<evidence type="ECO:0000259" key="13">
    <source>
        <dbReference type="PROSITE" id="PS50035"/>
    </source>
</evidence>
<dbReference type="PANTHER" id="PTHR12586:SF1">
    <property type="entry name" value="CDP-DIACYLGLYCEROL--GLYCEROL-3-PHOSPHATE 3-PHOSPHATIDYLTRANSFERASE, MITOCHONDRIAL"/>
    <property type="match status" value="1"/>
</dbReference>
<evidence type="ECO:0000313" key="15">
    <source>
        <dbReference type="Proteomes" id="UP001331761"/>
    </source>
</evidence>
<evidence type="ECO:0000256" key="2">
    <source>
        <dbReference type="ARBA" id="ARBA00005042"/>
    </source>
</evidence>
<sequence>MEFELPKSRAISISAENVQILDTPTEFYQFLLKRSQSAQKRITLSTLYLGDGSLEHALVDAISSNLKENEELKVAVLLDCLRGTRGERKDQSSTTLLKAIADRASVYLFHTPKLAGVMKRILPERTNEIVGLQHMKLYIFDDTVLISGANLSDSYFVNRQDRYVVFENNKELADFFHNVVSAVGECSFLLSSDGSMKLHPSCTVHPYEGSFSDFHTMLKSRVDKVVATLKDKESVTSSWGGDTVLYPLLQMGLFGYHDEYELLKRLFSSKDADMCITMASGYFNCIEEYERLIFAQGEYSMDIITAAPKANGFFGAAGLSGYVPSMYSWVSAGVLQLKEKYKRNTVNMYEYYRDGWTFHAKGLWIETPGHTATLIGSSNFGYRSVHRDLEAQILLVTSNERLRNQLKDLIVFTVGSMALRPIGILIGKVLLDNSARKAGPAQIVRTSATLATYHNFRHRKRNLRESGTNPFQREEILNRIGGNCIRRTHTHVEREAKLLKESLDKENWMAVYRYPRIRFAVLLARAKLIQTVVTVLYLPYSSYQYLLGHVDVTWFYSTAMLAVLAPLTLAVFSRYLNRLIGVIAMNESNDYVRIGYLSFWGSRRNKYVEVADVLPLTEVGGNKNDALVKFSWFGASSFLYLPTKGAEIVDEHRAKVLFGDLSLFN</sequence>
<evidence type="ECO:0000256" key="11">
    <source>
        <dbReference type="RuleBase" id="RU365024"/>
    </source>
</evidence>
<dbReference type="InterPro" id="IPR016270">
    <property type="entry name" value="PGS1"/>
</dbReference>
<dbReference type="EC" id="2.7.8.5" evidence="11"/>
<feature type="transmembrane region" description="Helical" evidence="12">
    <location>
        <begin position="552"/>
        <end position="572"/>
    </location>
</feature>
<feature type="transmembrane region" description="Helical" evidence="12">
    <location>
        <begin position="519"/>
        <end position="540"/>
    </location>
</feature>
<dbReference type="GO" id="GO:0008444">
    <property type="term" value="F:CDP-diacylglycerol-glycerol-3-phosphate 3-phosphatidyltransferase activity"/>
    <property type="evidence" value="ECO:0007669"/>
    <property type="project" value="UniProtKB-EC"/>
</dbReference>